<dbReference type="GO" id="GO:0005886">
    <property type="term" value="C:plasma membrane"/>
    <property type="evidence" value="ECO:0007669"/>
    <property type="project" value="UniProtKB-SubCell"/>
</dbReference>
<evidence type="ECO:0000256" key="1">
    <source>
        <dbReference type="ARBA" id="ARBA00004651"/>
    </source>
</evidence>
<dbReference type="NCBIfam" id="TIGR00810">
    <property type="entry name" value="secG"/>
    <property type="match status" value="1"/>
</dbReference>
<evidence type="ECO:0000256" key="3">
    <source>
        <dbReference type="ARBA" id="ARBA00017876"/>
    </source>
</evidence>
<keyword evidence="14" id="KW-1185">Reference proteome</keyword>
<dbReference type="PRINTS" id="PR01651">
    <property type="entry name" value="SECGEXPORT"/>
</dbReference>
<dbReference type="Pfam" id="PF03840">
    <property type="entry name" value="SecG"/>
    <property type="match status" value="1"/>
</dbReference>
<evidence type="ECO:0000256" key="4">
    <source>
        <dbReference type="ARBA" id="ARBA00022448"/>
    </source>
</evidence>
<comment type="subcellular location">
    <subcellularLocation>
        <location evidence="1 11">Cell membrane</location>
        <topology evidence="1 11">Multi-pass membrane protein</topology>
    </subcellularLocation>
</comment>
<dbReference type="GO" id="GO:0043952">
    <property type="term" value="P:protein transport by the Sec complex"/>
    <property type="evidence" value="ECO:0007669"/>
    <property type="project" value="TreeGrafter"/>
</dbReference>
<dbReference type="PANTHER" id="PTHR34182:SF1">
    <property type="entry name" value="PROTEIN-EXPORT MEMBRANE PROTEIN SECG"/>
    <property type="match status" value="1"/>
</dbReference>
<evidence type="ECO:0000313" key="14">
    <source>
        <dbReference type="Proteomes" id="UP000267035"/>
    </source>
</evidence>
<evidence type="ECO:0000313" key="13">
    <source>
        <dbReference type="EMBL" id="RMX01685.1"/>
    </source>
</evidence>
<evidence type="ECO:0000256" key="8">
    <source>
        <dbReference type="ARBA" id="ARBA00022989"/>
    </source>
</evidence>
<comment type="caution">
    <text evidence="13">The sequence shown here is derived from an EMBL/GenBank/DDBJ whole genome shotgun (WGS) entry which is preliminary data.</text>
</comment>
<evidence type="ECO:0000256" key="12">
    <source>
        <dbReference type="SAM" id="MobiDB-lite"/>
    </source>
</evidence>
<keyword evidence="9 11" id="KW-0811">Translocation</keyword>
<evidence type="ECO:0000256" key="10">
    <source>
        <dbReference type="ARBA" id="ARBA00023136"/>
    </source>
</evidence>
<dbReference type="AlphaFoldDB" id="A0A3M6QFK2"/>
<evidence type="ECO:0000256" key="6">
    <source>
        <dbReference type="ARBA" id="ARBA00022692"/>
    </source>
</evidence>
<keyword evidence="8 11" id="KW-1133">Transmembrane helix</keyword>
<accession>A0A3M6QFK2</accession>
<dbReference type="Proteomes" id="UP000267035">
    <property type="component" value="Unassembled WGS sequence"/>
</dbReference>
<evidence type="ECO:0000256" key="9">
    <source>
        <dbReference type="ARBA" id="ARBA00023010"/>
    </source>
</evidence>
<evidence type="ECO:0000256" key="11">
    <source>
        <dbReference type="RuleBase" id="RU365087"/>
    </source>
</evidence>
<proteinExistence type="inferred from homology"/>
<feature type="transmembrane region" description="Helical" evidence="11">
    <location>
        <begin position="54"/>
        <end position="75"/>
    </location>
</feature>
<dbReference type="EMBL" id="RDQL01000003">
    <property type="protein sequence ID" value="RMX01685.1"/>
    <property type="molecule type" value="Genomic_DNA"/>
</dbReference>
<comment type="function">
    <text evidence="11">Involved in protein export. Participates in an early event of protein translocation.</text>
</comment>
<dbReference type="PANTHER" id="PTHR34182">
    <property type="entry name" value="PROTEIN-EXPORT MEMBRANE PROTEIN SECG"/>
    <property type="match status" value="1"/>
</dbReference>
<comment type="caution">
    <text evidence="11">Lacks conserved residue(s) required for the propagation of feature annotation.</text>
</comment>
<name>A0A3M6QFK2_9BURK</name>
<keyword evidence="7 11" id="KW-0653">Protein transport</keyword>
<evidence type="ECO:0000256" key="2">
    <source>
        <dbReference type="ARBA" id="ARBA00008445"/>
    </source>
</evidence>
<dbReference type="GO" id="GO:0015450">
    <property type="term" value="F:protein-transporting ATPase activity"/>
    <property type="evidence" value="ECO:0007669"/>
    <property type="project" value="UniProtKB-UniRule"/>
</dbReference>
<keyword evidence="4 11" id="KW-0813">Transport</keyword>
<organism evidence="13 14">
    <name type="scientific">Allofranklinella schreckenbergeri</name>
    <dbReference type="NCBI Taxonomy" id="1076744"/>
    <lineage>
        <taxon>Bacteria</taxon>
        <taxon>Pseudomonadati</taxon>
        <taxon>Pseudomonadota</taxon>
        <taxon>Betaproteobacteria</taxon>
        <taxon>Burkholderiales</taxon>
        <taxon>Comamonadaceae</taxon>
        <taxon>Allofranklinella</taxon>
    </lineage>
</organism>
<evidence type="ECO:0000256" key="5">
    <source>
        <dbReference type="ARBA" id="ARBA00022475"/>
    </source>
</evidence>
<keyword evidence="5 11" id="KW-1003">Cell membrane</keyword>
<protein>
    <recommendedName>
        <fullName evidence="3 11">Protein-export membrane protein SecG</fullName>
    </recommendedName>
</protein>
<dbReference type="RefSeq" id="WP_122253528.1">
    <property type="nucleotide sequence ID" value="NZ_RDQL01000003.1"/>
</dbReference>
<gene>
    <name evidence="13" type="primary">secG</name>
    <name evidence="13" type="ORF">EBQ25_03250</name>
</gene>
<keyword evidence="10 11" id="KW-0472">Membrane</keyword>
<feature type="region of interest" description="Disordered" evidence="12">
    <location>
        <begin position="105"/>
        <end position="185"/>
    </location>
</feature>
<evidence type="ECO:0000256" key="7">
    <source>
        <dbReference type="ARBA" id="ARBA00022927"/>
    </source>
</evidence>
<dbReference type="InterPro" id="IPR004692">
    <property type="entry name" value="SecG"/>
</dbReference>
<keyword evidence="6 11" id="KW-0812">Transmembrane</keyword>
<dbReference type="GO" id="GO:0009306">
    <property type="term" value="P:protein secretion"/>
    <property type="evidence" value="ECO:0007669"/>
    <property type="project" value="UniProtKB-UniRule"/>
</dbReference>
<reference evidence="13 14" key="1">
    <citation type="submission" date="2018-10" db="EMBL/GenBank/DDBJ databases">
        <title>Comamonadaceae CDC group NO-1 genome sequencing and assembly.</title>
        <authorList>
            <person name="Bernier A.-M."/>
            <person name="Bernard K."/>
        </authorList>
    </citation>
    <scope>NUCLEOTIDE SEQUENCE [LARGE SCALE GENOMIC DNA]</scope>
    <source>
        <strain evidence="13 14">NML161473</strain>
    </source>
</reference>
<comment type="similarity">
    <text evidence="2 11">Belongs to the SecG family.</text>
</comment>
<sequence>MQMSMTVVLMVQIIAALVMSGLILVQHGKGADMGAAFGSGSAGSLFGASGSANFLSRMTAVAATIFFASTLLMAFMASSGMQRTPDESGGASVFDSAVPLTAPQPDNAASSAIPGADGSVLAPVATPNASTAEAEKAPAQPPAEQPAAGDKPAEAASAQTAEPQAPAANTADGKPAAAAAEEAKP</sequence>
<dbReference type="GO" id="GO:0065002">
    <property type="term" value="P:intracellular protein transmembrane transport"/>
    <property type="evidence" value="ECO:0007669"/>
    <property type="project" value="TreeGrafter"/>
</dbReference>
<feature type="compositionally biased region" description="Low complexity" evidence="12">
    <location>
        <begin position="165"/>
        <end position="185"/>
    </location>
</feature>